<organism evidence="6 7">
    <name type="scientific">Desmophyllum pertusum</name>
    <dbReference type="NCBI Taxonomy" id="174260"/>
    <lineage>
        <taxon>Eukaryota</taxon>
        <taxon>Metazoa</taxon>
        <taxon>Cnidaria</taxon>
        <taxon>Anthozoa</taxon>
        <taxon>Hexacorallia</taxon>
        <taxon>Scleractinia</taxon>
        <taxon>Caryophylliina</taxon>
        <taxon>Caryophylliidae</taxon>
        <taxon>Desmophyllum</taxon>
    </lineage>
</organism>
<evidence type="ECO:0000313" key="7">
    <source>
        <dbReference type="Proteomes" id="UP001163046"/>
    </source>
</evidence>
<evidence type="ECO:0000256" key="2">
    <source>
        <dbReference type="ARBA" id="ARBA00022771"/>
    </source>
</evidence>
<dbReference type="Gene3D" id="3.30.40.10">
    <property type="entry name" value="Zinc/RING finger domain, C3HC4 (zinc finger)"/>
    <property type="match status" value="1"/>
</dbReference>
<dbReference type="Pfam" id="PF13445">
    <property type="entry name" value="zf-RING_UBOX"/>
    <property type="match status" value="1"/>
</dbReference>
<dbReference type="SUPFAM" id="SSF57850">
    <property type="entry name" value="RING/U-box"/>
    <property type="match status" value="1"/>
</dbReference>
<keyword evidence="1" id="KW-0479">Metal-binding</keyword>
<dbReference type="SMART" id="SM00184">
    <property type="entry name" value="RING"/>
    <property type="match status" value="1"/>
</dbReference>
<keyword evidence="7" id="KW-1185">Reference proteome</keyword>
<dbReference type="InterPro" id="IPR001841">
    <property type="entry name" value="Znf_RING"/>
</dbReference>
<reference evidence="6" key="1">
    <citation type="submission" date="2023-01" db="EMBL/GenBank/DDBJ databases">
        <title>Genome assembly of the deep-sea coral Lophelia pertusa.</title>
        <authorList>
            <person name="Herrera S."/>
            <person name="Cordes E."/>
        </authorList>
    </citation>
    <scope>NUCLEOTIDE SEQUENCE</scope>
    <source>
        <strain evidence="6">USNM1676648</strain>
        <tissue evidence="6">Polyp</tissue>
    </source>
</reference>
<evidence type="ECO:0000259" key="5">
    <source>
        <dbReference type="PROSITE" id="PS50089"/>
    </source>
</evidence>
<dbReference type="EMBL" id="MU825890">
    <property type="protein sequence ID" value="KAJ7384110.1"/>
    <property type="molecule type" value="Genomic_DNA"/>
</dbReference>
<dbReference type="InterPro" id="IPR013083">
    <property type="entry name" value="Znf_RING/FYVE/PHD"/>
</dbReference>
<keyword evidence="2 4" id="KW-0863">Zinc-finger</keyword>
<evidence type="ECO:0000256" key="4">
    <source>
        <dbReference type="PROSITE-ProRule" id="PRU00175"/>
    </source>
</evidence>
<dbReference type="GO" id="GO:0008270">
    <property type="term" value="F:zinc ion binding"/>
    <property type="evidence" value="ECO:0007669"/>
    <property type="project" value="UniProtKB-KW"/>
</dbReference>
<dbReference type="Proteomes" id="UP001163046">
    <property type="component" value="Unassembled WGS sequence"/>
</dbReference>
<proteinExistence type="predicted"/>
<name>A0A9W9ZMI7_9CNID</name>
<protein>
    <recommendedName>
        <fullName evidence="5">RING-type domain-containing protein</fullName>
    </recommendedName>
</protein>
<evidence type="ECO:0000256" key="3">
    <source>
        <dbReference type="ARBA" id="ARBA00022833"/>
    </source>
</evidence>
<dbReference type="OrthoDB" id="5985682at2759"/>
<evidence type="ECO:0000313" key="6">
    <source>
        <dbReference type="EMBL" id="KAJ7384110.1"/>
    </source>
</evidence>
<feature type="domain" description="RING-type" evidence="5">
    <location>
        <begin position="117"/>
        <end position="165"/>
    </location>
</feature>
<comment type="caution">
    <text evidence="6">The sequence shown here is derived from an EMBL/GenBank/DDBJ whole genome shotgun (WGS) entry which is preliminary data.</text>
</comment>
<feature type="non-terminal residue" evidence="6">
    <location>
        <position position="1"/>
    </location>
</feature>
<gene>
    <name evidence="6" type="ORF">OS493_023434</name>
</gene>
<evidence type="ECO:0000256" key="1">
    <source>
        <dbReference type="ARBA" id="ARBA00022723"/>
    </source>
</evidence>
<dbReference type="InterPro" id="IPR027370">
    <property type="entry name" value="Znf-RING_euk"/>
</dbReference>
<dbReference type="PROSITE" id="PS50089">
    <property type="entry name" value="ZF_RING_2"/>
    <property type="match status" value="1"/>
</dbReference>
<keyword evidence="3" id="KW-0862">Zinc</keyword>
<dbReference type="AlphaFoldDB" id="A0A9W9ZMI7"/>
<sequence length="181" mass="20716">MFLFGHYQMRSGPWPMQLVAEGLTMSLYNGFLPQYCRGRGRKNLAQLVLSSAEFIIETFSNVWSHQGQTEKIPRGKRIYQPYYFPALDATLDQRCLPLGYAFGQEPDPLLACDNVTCVANTDFEQEIVRLNCGHTFHRGCITKGGEEHGQDHSYALTHEVKCPICYNLLQQRMEELAQTFN</sequence>
<accession>A0A9W9ZMI7</accession>